<sequence length="124" mass="13944">LDGRAGFETYAPRLSRYGGFFLNQLHGHHQIEDMHYFPQLVGLEPRIDRGFEMLEKDHESIDPMLQDFASSANAVLQPADDTAARDAARTFLERLDGFGALLERHLTDEEDIVVPVILKSGFTG</sequence>
<name>A0AAE3TCR9_9RHOB</name>
<dbReference type="Proteomes" id="UP001220964">
    <property type="component" value="Unassembled WGS sequence"/>
</dbReference>
<accession>A0AAE3TCR9</accession>
<evidence type="ECO:0000259" key="1">
    <source>
        <dbReference type="Pfam" id="PF01814"/>
    </source>
</evidence>
<evidence type="ECO:0000313" key="2">
    <source>
        <dbReference type="EMBL" id="MDF0603955.1"/>
    </source>
</evidence>
<reference evidence="2" key="1">
    <citation type="submission" date="2023-03" db="EMBL/GenBank/DDBJ databases">
        <title>Multiphase analysis and comparison of six strains from genera Psychromarinibacter, Lutimaribacter, and Maritimibacter, including a novel species: Psychromarinibacter sediminicola sp. nov.</title>
        <authorList>
            <person name="Wang Y.-H."/>
            <person name="Ye M.-Q."/>
            <person name="Du Z.-J."/>
        </authorList>
    </citation>
    <scope>NUCLEOTIDE SEQUENCE</scope>
    <source>
        <strain evidence="2">C21-152</strain>
    </source>
</reference>
<dbReference type="AlphaFoldDB" id="A0AAE3TCR9"/>
<dbReference type="InterPro" id="IPR012312">
    <property type="entry name" value="Hemerythrin-like"/>
</dbReference>
<dbReference type="RefSeq" id="WP_275570062.1">
    <property type="nucleotide sequence ID" value="NZ_JARGYC010000195.1"/>
</dbReference>
<feature type="non-terminal residue" evidence="2">
    <location>
        <position position="1"/>
    </location>
</feature>
<gene>
    <name evidence="2" type="ORF">P1J78_24920</name>
</gene>
<proteinExistence type="predicted"/>
<dbReference type="CDD" id="cd12108">
    <property type="entry name" value="Hr-like"/>
    <property type="match status" value="1"/>
</dbReference>
<evidence type="ECO:0000313" key="3">
    <source>
        <dbReference type="Proteomes" id="UP001220964"/>
    </source>
</evidence>
<dbReference type="Gene3D" id="1.20.120.520">
    <property type="entry name" value="nmb1532 protein domain like"/>
    <property type="match status" value="1"/>
</dbReference>
<dbReference type="Pfam" id="PF01814">
    <property type="entry name" value="Hemerythrin"/>
    <property type="match status" value="1"/>
</dbReference>
<comment type="caution">
    <text evidence="2">The sequence shown here is derived from an EMBL/GenBank/DDBJ whole genome shotgun (WGS) entry which is preliminary data.</text>
</comment>
<keyword evidence="3" id="KW-1185">Reference proteome</keyword>
<protein>
    <submittedName>
        <fullName evidence="2">Hemerythrin domain-containing protein</fullName>
    </submittedName>
</protein>
<dbReference type="EMBL" id="JARGYC010000195">
    <property type="protein sequence ID" value="MDF0603955.1"/>
    <property type="molecule type" value="Genomic_DNA"/>
</dbReference>
<feature type="domain" description="Hemerythrin-like" evidence="1">
    <location>
        <begin position="13"/>
        <end position="116"/>
    </location>
</feature>
<organism evidence="2 3">
    <name type="scientific">Psychromarinibacter sediminicola</name>
    <dbReference type="NCBI Taxonomy" id="3033385"/>
    <lineage>
        <taxon>Bacteria</taxon>
        <taxon>Pseudomonadati</taxon>
        <taxon>Pseudomonadota</taxon>
        <taxon>Alphaproteobacteria</taxon>
        <taxon>Rhodobacterales</taxon>
        <taxon>Paracoccaceae</taxon>
        <taxon>Psychromarinibacter</taxon>
    </lineage>
</organism>